<dbReference type="EMBL" id="QMKK01000058">
    <property type="protein sequence ID" value="RAX37761.1"/>
    <property type="molecule type" value="Genomic_DNA"/>
</dbReference>
<gene>
    <name evidence="5" type="ORF">DQ393_30685</name>
</gene>
<feature type="domain" description="HTH luxR-type" evidence="4">
    <location>
        <begin position="175"/>
        <end position="240"/>
    </location>
</feature>
<keyword evidence="3" id="KW-0804">Transcription</keyword>
<dbReference type="PRINTS" id="PR00038">
    <property type="entry name" value="HTHLUXR"/>
</dbReference>
<evidence type="ECO:0000256" key="3">
    <source>
        <dbReference type="ARBA" id="ARBA00023163"/>
    </source>
</evidence>
<keyword evidence="1" id="KW-0805">Transcription regulation</keyword>
<dbReference type="InterPro" id="IPR016032">
    <property type="entry name" value="Sig_transdc_resp-reg_C-effctor"/>
</dbReference>
<evidence type="ECO:0000256" key="2">
    <source>
        <dbReference type="ARBA" id="ARBA00023125"/>
    </source>
</evidence>
<dbReference type="Proteomes" id="UP000251205">
    <property type="component" value="Unassembled WGS sequence"/>
</dbReference>
<proteinExistence type="predicted"/>
<keyword evidence="2" id="KW-0238">DNA-binding</keyword>
<dbReference type="InterPro" id="IPR000792">
    <property type="entry name" value="Tscrpt_reg_LuxR_C"/>
</dbReference>
<dbReference type="Pfam" id="PF00196">
    <property type="entry name" value="GerE"/>
    <property type="match status" value="1"/>
</dbReference>
<dbReference type="Gene3D" id="1.10.10.10">
    <property type="entry name" value="Winged helix-like DNA-binding domain superfamily/Winged helix DNA-binding domain"/>
    <property type="match status" value="1"/>
</dbReference>
<dbReference type="AlphaFoldDB" id="A0A329Y1I8"/>
<dbReference type="GO" id="GO:0006355">
    <property type="term" value="P:regulation of DNA-templated transcription"/>
    <property type="evidence" value="ECO:0007669"/>
    <property type="project" value="InterPro"/>
</dbReference>
<accession>A0A329Y1I8</accession>
<evidence type="ECO:0000259" key="4">
    <source>
        <dbReference type="PROSITE" id="PS50043"/>
    </source>
</evidence>
<evidence type="ECO:0000313" key="6">
    <source>
        <dbReference type="Proteomes" id="UP000251205"/>
    </source>
</evidence>
<reference evidence="5 6" key="1">
    <citation type="submission" date="2018-06" db="EMBL/GenBank/DDBJ databases">
        <title>Whole Genome Sequence of an efficient microsymbiont, Rhizobium tropici.</title>
        <authorList>
            <person name="Srinivasan R."/>
            <person name="Singh H.V."/>
            <person name="Srivastava R."/>
            <person name="Kumari B."/>
            <person name="Radhakrishna A."/>
        </authorList>
    </citation>
    <scope>NUCLEOTIDE SEQUENCE [LARGE SCALE GENOMIC DNA]</scope>
    <source>
        <strain evidence="5 6">IGFRI Rhizo-19</strain>
    </source>
</reference>
<organism evidence="5 6">
    <name type="scientific">Rhizobium tropici</name>
    <dbReference type="NCBI Taxonomy" id="398"/>
    <lineage>
        <taxon>Bacteria</taxon>
        <taxon>Pseudomonadati</taxon>
        <taxon>Pseudomonadota</taxon>
        <taxon>Alphaproteobacteria</taxon>
        <taxon>Hyphomicrobiales</taxon>
        <taxon>Rhizobiaceae</taxon>
        <taxon>Rhizobium/Agrobacterium group</taxon>
        <taxon>Rhizobium</taxon>
    </lineage>
</organism>
<sequence length="241" mass="27632">MTGTVYDLTFEEASLFADIVSRLTSPGSVEIRETIFPDILRLMRSEVLASFIWNPKSNSYNDPFVINQSQDNIKAYRSWYQYRDPMTRQLRSLWRPAYVDEVICRSDLRKTEFFNDFLMKDGLDHGINLFLKAGGRELADLRIWRTKRQPDFADREIGLLKVLSPLLTRALSASPDITLSVLTERERDVALLVSRGCSDKDIGRVLNIGFATVRTHISRCLEKIGCSNRAELAAYVTRLSQ</sequence>
<dbReference type="SUPFAM" id="SSF46894">
    <property type="entry name" value="C-terminal effector domain of the bipartite response regulators"/>
    <property type="match status" value="1"/>
</dbReference>
<evidence type="ECO:0000256" key="1">
    <source>
        <dbReference type="ARBA" id="ARBA00023015"/>
    </source>
</evidence>
<dbReference type="CDD" id="cd06170">
    <property type="entry name" value="LuxR_C_like"/>
    <property type="match status" value="1"/>
</dbReference>
<comment type="caution">
    <text evidence="5">The sequence shown here is derived from an EMBL/GenBank/DDBJ whole genome shotgun (WGS) entry which is preliminary data.</text>
</comment>
<name>A0A329Y1I8_RHITR</name>
<dbReference type="PROSITE" id="PS50043">
    <property type="entry name" value="HTH_LUXR_2"/>
    <property type="match status" value="1"/>
</dbReference>
<dbReference type="PANTHER" id="PTHR44688">
    <property type="entry name" value="DNA-BINDING TRANSCRIPTIONAL ACTIVATOR DEVR_DOSR"/>
    <property type="match status" value="1"/>
</dbReference>
<protein>
    <submittedName>
        <fullName evidence="5">LuxR family transcriptional regulator</fullName>
    </submittedName>
</protein>
<dbReference type="GO" id="GO:0003677">
    <property type="term" value="F:DNA binding"/>
    <property type="evidence" value="ECO:0007669"/>
    <property type="project" value="UniProtKB-KW"/>
</dbReference>
<dbReference type="PANTHER" id="PTHR44688:SF16">
    <property type="entry name" value="DNA-BINDING TRANSCRIPTIONAL ACTIVATOR DEVR_DOSR"/>
    <property type="match status" value="1"/>
</dbReference>
<dbReference type="InterPro" id="IPR036388">
    <property type="entry name" value="WH-like_DNA-bd_sf"/>
</dbReference>
<dbReference type="RefSeq" id="WP_112345463.1">
    <property type="nucleotide sequence ID" value="NZ_QMKK01000058.1"/>
</dbReference>
<dbReference type="OrthoDB" id="5914438at2"/>
<dbReference type="SMART" id="SM00421">
    <property type="entry name" value="HTH_LUXR"/>
    <property type="match status" value="1"/>
</dbReference>
<evidence type="ECO:0000313" key="5">
    <source>
        <dbReference type="EMBL" id="RAX37761.1"/>
    </source>
</evidence>